<evidence type="ECO:0000256" key="1">
    <source>
        <dbReference type="SAM" id="MobiDB-lite"/>
    </source>
</evidence>
<evidence type="ECO:0000313" key="2">
    <source>
        <dbReference type="EMBL" id="CAD8068908.1"/>
    </source>
</evidence>
<protein>
    <submittedName>
        <fullName evidence="2">Uncharacterized protein</fullName>
    </submittedName>
</protein>
<gene>
    <name evidence="2" type="ORF">PPRIM_AZ9-3.1.T0430080</name>
</gene>
<dbReference type="Proteomes" id="UP000688137">
    <property type="component" value="Unassembled WGS sequence"/>
</dbReference>
<feature type="region of interest" description="Disordered" evidence="1">
    <location>
        <begin position="219"/>
        <end position="301"/>
    </location>
</feature>
<dbReference type="EMBL" id="CAJJDM010000043">
    <property type="protein sequence ID" value="CAD8068908.1"/>
    <property type="molecule type" value="Genomic_DNA"/>
</dbReference>
<keyword evidence="3" id="KW-1185">Reference proteome</keyword>
<evidence type="ECO:0000313" key="3">
    <source>
        <dbReference type="Proteomes" id="UP000688137"/>
    </source>
</evidence>
<sequence length="321" mass="38568">MEKQFETNIRLNFIQQNCLMNFVQQIKSNFGMIQRKEIIAKNKKKVESQNQPQLIFSIKRRQNDQAFDNIFFSNEEEMLNFLYSRKQKRLNLDELVGNLSLNEKNQEIVGLQRIPLQNIDSDQNFDQKETAEKSLIYFKRDRFVTKFRKDFRDSLLSNNRKKIIIQLEQNKNQLTSVNEKANYEFEEDYYVIQKLEKEKVQSQITMKIDTKQIEKQIAEQQFESDTEKSFDSEDSQRTDYDDYDSLDQDSSQQDGLEEEEYSNNNSDDSIDLKRFQQNYIQQDEFEVDEKDEGNQGDQGDQTEMFTSFIRQHEKIIKDKFY</sequence>
<proteinExistence type="predicted"/>
<organism evidence="2 3">
    <name type="scientific">Paramecium primaurelia</name>
    <dbReference type="NCBI Taxonomy" id="5886"/>
    <lineage>
        <taxon>Eukaryota</taxon>
        <taxon>Sar</taxon>
        <taxon>Alveolata</taxon>
        <taxon>Ciliophora</taxon>
        <taxon>Intramacronucleata</taxon>
        <taxon>Oligohymenophorea</taxon>
        <taxon>Peniculida</taxon>
        <taxon>Parameciidae</taxon>
        <taxon>Paramecium</taxon>
    </lineage>
</organism>
<feature type="compositionally biased region" description="Basic and acidic residues" evidence="1">
    <location>
        <begin position="225"/>
        <end position="240"/>
    </location>
</feature>
<accession>A0A8S1LL33</accession>
<name>A0A8S1LL33_PARPR</name>
<dbReference type="OMA" id="DQTEMFT"/>
<comment type="caution">
    <text evidence="2">The sequence shown here is derived from an EMBL/GenBank/DDBJ whole genome shotgun (WGS) entry which is preliminary data.</text>
</comment>
<dbReference type="AlphaFoldDB" id="A0A8S1LL33"/>
<reference evidence="2" key="1">
    <citation type="submission" date="2021-01" db="EMBL/GenBank/DDBJ databases">
        <authorList>
            <consortium name="Genoscope - CEA"/>
            <person name="William W."/>
        </authorList>
    </citation>
    <scope>NUCLEOTIDE SEQUENCE</scope>
</reference>